<feature type="non-terminal residue" evidence="1">
    <location>
        <position position="1"/>
    </location>
</feature>
<organism evidence="1 2">
    <name type="scientific">Paraglomus occultum</name>
    <dbReference type="NCBI Taxonomy" id="144539"/>
    <lineage>
        <taxon>Eukaryota</taxon>
        <taxon>Fungi</taxon>
        <taxon>Fungi incertae sedis</taxon>
        <taxon>Mucoromycota</taxon>
        <taxon>Glomeromycotina</taxon>
        <taxon>Glomeromycetes</taxon>
        <taxon>Paraglomerales</taxon>
        <taxon>Paraglomeraceae</taxon>
        <taxon>Paraglomus</taxon>
    </lineage>
</organism>
<comment type="caution">
    <text evidence="1">The sequence shown here is derived from an EMBL/GenBank/DDBJ whole genome shotgun (WGS) entry which is preliminary data.</text>
</comment>
<reference evidence="1" key="1">
    <citation type="submission" date="2021-06" db="EMBL/GenBank/DDBJ databases">
        <authorList>
            <person name="Kallberg Y."/>
            <person name="Tangrot J."/>
            <person name="Rosling A."/>
        </authorList>
    </citation>
    <scope>NUCLEOTIDE SEQUENCE</scope>
    <source>
        <strain evidence="1">IA702</strain>
    </source>
</reference>
<evidence type="ECO:0000313" key="2">
    <source>
        <dbReference type="Proteomes" id="UP000789572"/>
    </source>
</evidence>
<evidence type="ECO:0000313" key="1">
    <source>
        <dbReference type="EMBL" id="CAG8664517.1"/>
    </source>
</evidence>
<dbReference type="EMBL" id="CAJVPJ010005873">
    <property type="protein sequence ID" value="CAG8664517.1"/>
    <property type="molecule type" value="Genomic_DNA"/>
</dbReference>
<dbReference type="Proteomes" id="UP000789572">
    <property type="component" value="Unassembled WGS sequence"/>
</dbReference>
<protein>
    <submittedName>
        <fullName evidence="1">6311_t:CDS:1</fullName>
    </submittedName>
</protein>
<keyword evidence="2" id="KW-1185">Reference proteome</keyword>
<gene>
    <name evidence="1" type="ORF">POCULU_LOCUS10632</name>
</gene>
<sequence length="55" mass="6065">EIISPTIKFHPTKFNDDSGSEADTLLAELKVEESGNGIPYQVVNSYWNQVQVAIA</sequence>
<dbReference type="AlphaFoldDB" id="A0A9N9H7E8"/>
<proteinExistence type="predicted"/>
<accession>A0A9N9H7E8</accession>
<name>A0A9N9H7E8_9GLOM</name>
<feature type="non-terminal residue" evidence="1">
    <location>
        <position position="55"/>
    </location>
</feature>